<keyword evidence="4" id="KW-1185">Reference proteome</keyword>
<proteinExistence type="predicted"/>
<reference evidence="3 4" key="1">
    <citation type="submission" date="2015-07" db="EMBL/GenBank/DDBJ databases">
        <authorList>
            <person name="Kim K.M."/>
        </authorList>
    </citation>
    <scope>NUCLEOTIDE SEQUENCE [LARGE SCALE GENOMIC DNA]</scope>
    <source>
        <strain evidence="3 4">KCTC 12363</strain>
    </source>
</reference>
<protein>
    <submittedName>
        <fullName evidence="3">Anti-FecI sigma factor, FecR</fullName>
    </submittedName>
</protein>
<dbReference type="AlphaFoldDB" id="A0A0H4PLD1"/>
<dbReference type="Pfam" id="PF04773">
    <property type="entry name" value="FecR"/>
    <property type="match status" value="1"/>
</dbReference>
<dbReference type="OrthoDB" id="1099916at2"/>
<dbReference type="STRING" id="320787.CA2015_4504"/>
<name>A0A0H4PLD1_9BACT</name>
<gene>
    <name evidence="3" type="ORF">CA2015_4504</name>
</gene>
<dbReference type="Gene3D" id="2.60.120.1440">
    <property type="match status" value="1"/>
</dbReference>
<feature type="domain" description="Protein FecR C-terminal" evidence="2">
    <location>
        <begin position="258"/>
        <end position="324"/>
    </location>
</feature>
<dbReference type="GO" id="GO:0016989">
    <property type="term" value="F:sigma factor antagonist activity"/>
    <property type="evidence" value="ECO:0007669"/>
    <property type="project" value="TreeGrafter"/>
</dbReference>
<dbReference type="EMBL" id="CP012040">
    <property type="protein sequence ID" value="AKP53843.1"/>
    <property type="molecule type" value="Genomic_DNA"/>
</dbReference>
<organism evidence="3 4">
    <name type="scientific">Cyclobacterium amurskyense</name>
    <dbReference type="NCBI Taxonomy" id="320787"/>
    <lineage>
        <taxon>Bacteria</taxon>
        <taxon>Pseudomonadati</taxon>
        <taxon>Bacteroidota</taxon>
        <taxon>Cytophagia</taxon>
        <taxon>Cytophagales</taxon>
        <taxon>Cyclobacteriaceae</taxon>
        <taxon>Cyclobacterium</taxon>
    </lineage>
</organism>
<evidence type="ECO:0000259" key="2">
    <source>
        <dbReference type="Pfam" id="PF16344"/>
    </source>
</evidence>
<dbReference type="RefSeq" id="WP_048643900.1">
    <property type="nucleotide sequence ID" value="NZ_CP012040.1"/>
</dbReference>
<dbReference type="Gene3D" id="3.55.50.30">
    <property type="match status" value="1"/>
</dbReference>
<evidence type="ECO:0000313" key="3">
    <source>
        <dbReference type="EMBL" id="AKP53843.1"/>
    </source>
</evidence>
<dbReference type="Proteomes" id="UP000036520">
    <property type="component" value="Chromosome"/>
</dbReference>
<dbReference type="KEGG" id="camu:CA2015_4504"/>
<evidence type="ECO:0000259" key="1">
    <source>
        <dbReference type="Pfam" id="PF04773"/>
    </source>
</evidence>
<dbReference type="PIRSF" id="PIRSF018266">
    <property type="entry name" value="FecR"/>
    <property type="match status" value="1"/>
</dbReference>
<accession>A0A0H4PLD1</accession>
<dbReference type="InterPro" id="IPR032508">
    <property type="entry name" value="FecR_C"/>
</dbReference>
<dbReference type="PANTHER" id="PTHR30273:SF2">
    <property type="entry name" value="PROTEIN FECR"/>
    <property type="match status" value="1"/>
</dbReference>
<dbReference type="InterPro" id="IPR012373">
    <property type="entry name" value="Ferrdict_sens_TM"/>
</dbReference>
<feature type="domain" description="FecR protein" evidence="1">
    <location>
        <begin position="125"/>
        <end position="214"/>
    </location>
</feature>
<dbReference type="PANTHER" id="PTHR30273">
    <property type="entry name" value="PERIPLASMIC SIGNAL SENSOR AND SIGMA FACTOR ACTIVATOR FECR-RELATED"/>
    <property type="match status" value="1"/>
</dbReference>
<dbReference type="InterPro" id="IPR006860">
    <property type="entry name" value="FecR"/>
</dbReference>
<evidence type="ECO:0000313" key="4">
    <source>
        <dbReference type="Proteomes" id="UP000036520"/>
    </source>
</evidence>
<dbReference type="Pfam" id="PF16344">
    <property type="entry name" value="FecR_C"/>
    <property type="match status" value="1"/>
</dbReference>
<sequence length="328" mass="37515">MDKEKLRRYLNGLSPKKEEIEVGKWLENNNSGKEINKIFEASWEESAHTIYSDNKKNDLWSKIEQKTGNKSEITIDRNRYPLLKSAAVWLILAGFLFLSAKVILENSSKTQEEVVLTEWIEKSVPSGEKLYLILPDESKVLVNSNSNIKFPSTFNKQFREVYLEGEAFFEVHQDLERPFIVFAGELTTEVLGTSFNVSNRPTGTKVALIEGKVKVKNATNEAFLLPGEMVEHGINNSEKLTVKPFKYANEIAWKDGQIKFQKKKLKAVLQQLEDWYGVKFDTDKNINIDRTVSGTFQNDNLDNLLSGLGFTLNFNHKIENKNVKLNSN</sequence>